<feature type="coiled-coil region" evidence="1">
    <location>
        <begin position="1345"/>
        <end position="1372"/>
    </location>
</feature>
<feature type="region of interest" description="Disordered" evidence="2">
    <location>
        <begin position="938"/>
        <end position="976"/>
    </location>
</feature>
<keyword evidence="1" id="KW-0175">Coiled coil</keyword>
<feature type="region of interest" description="Disordered" evidence="2">
    <location>
        <begin position="323"/>
        <end position="408"/>
    </location>
</feature>
<feature type="region of interest" description="Disordered" evidence="2">
    <location>
        <begin position="169"/>
        <end position="223"/>
    </location>
</feature>
<comment type="caution">
    <text evidence="3">The sequence shown here is derived from an EMBL/GenBank/DDBJ whole genome shotgun (WGS) entry which is preliminary data.</text>
</comment>
<evidence type="ECO:0000256" key="2">
    <source>
        <dbReference type="SAM" id="MobiDB-lite"/>
    </source>
</evidence>
<sequence>MSETIEPPTAKVRIHRNRGKRRFSRGRLPTPPPDPMASEEIVDQPASPTESYTIRDTHFLEYINSLQKNSHLLNISRSDSLFTPVTATEDAFDHLDKLYKLMEQMLNLRQQNARLQKRVRDLEHLKNLQSMHRHLDSVGVFEDIPEMDDDSSFAESLLDTMLIGSKKEVKPKPWARSRLRQSLMRRQRNRSTSLNDRVDSDEVQNQRRSSATNDREKPAKVSKWTKVKAAFRWEKASPSVSGAKSQDSGIGGMHPINCEVARYLRVPSTSEDVGISPTDSGAADGSTPGTLSSASSADDIYRQENKSDLQISDDDRHSIILEDGHIARGSHHGSSKKLSRVKMRNTATPSSDNSYEKHRLSARSDDTKNDTSDNDDVESKHRDSLLDGNTSIKKVKQSGRHREKQEIPADVIARYRQAIVDDEIGKAPKRVSKWTRVKKAFLTPSTIPVVNSKVKSNHPLGPLISGPPKENQPNKTDNESKRIQDEIQRSYRQLQKKLSLEFHDKLKEWEKAKSANSNIAAGSHGRSDGSTDEHRDQAFLKKMEEWQRIKAQPPRSGQAVQMIREENLAPEFKKKLEEWQKIKKYSAKDDSAPVTKTKKKLGEWPKWKSVSGHREEPHPNEHQPFSDEFLKKLEEWRRIKDAHRSYETKERTPSPRPTRKQSTQPSSSGQNKKEKNDPNELQWFEKELDKIEREKQRLEHERQKFLQREERLTKLRRAVMGNGNKKDILIHTPQGFYKFEGISRKFTQKLCEWEKAQGIGPEASTFALLTSHFTPHITVDFYETDTPTPTPQYGGPKLIRSKSAESLTVPNLIQPILPSSHHPSSLSLNDVEELEKQCLALSRDSSMQDIDGSVEKLRSDEPEAVIVEVEDVVEETASPLEERLEEQHFAVYQHERALNTCEERSLLVPCVQRMDSKTTQFNYFLIEEIMRIVKTIEESERSSKETNSEASGWNRIDVDESQPESESDSQSPDLLKLKDKNEIQKQRCDTVLEKLIRLQEIHSKNISDVAMEEYPHSNTHFSNLLEAAQDSFSELLQMAEQLQNFLHSRCGESFYKVSFQFTESSYSDVTAITSELLSKLSELKRILTYFYAASDKTAPGKKVKGTKKNRKEQKNTASSNIESCEERQCKSSEVNLEQAQNDQGKLVAKRMRYKKKSKTLYESEDSDANEPKIRLIERPESKITKEKIEIVTIDPVIVQKLVIPTKTNILDASCQSSPILEKKPVEVFVKTTRKLFTPVVESQGAIITSSPSCSTIDLIDQEEDISTETKEVKEEVEQVPPPRLPPPRASPTSQRKTSKEISPSIRIMLAKYNQMISEQDGCGPVRSAGSSGSASPVAWRSPVSERRVKAQRERYLEEIKKSNNRCSEVKKSASVSVLNSDNRTAPEICNVSITSPENNTTLNCGIHRSTSASVIQVNNDKPSNVQDRNHQLKLFIPRIPTEEGRHSPEIRYNKIRRAKEEFLNSTPAPIAGPSSAPPIFPGDHDNIAKYPTRSRFSQISMGSESSYDSSAYEGMLVKSASAGMINVDEDTYKKIDPAFHCDGYLSLPRSVQKQKEGFLGGKLALSNIAAKFRKVRMRRNKDQKKMNTVSALCRQSLLVDINPDNQEAIAAEKQNRRESLTVPLENRASSSEDTSPSSSRSGSWIRRSRIFKNL</sequence>
<feature type="compositionally biased region" description="Basic residues" evidence="2">
    <location>
        <begin position="328"/>
        <end position="343"/>
    </location>
</feature>
<dbReference type="OrthoDB" id="8191083at2759"/>
<feature type="compositionally biased region" description="Basic and acidic residues" evidence="2">
    <location>
        <begin position="600"/>
        <end position="626"/>
    </location>
</feature>
<feature type="compositionally biased region" description="Basic residues" evidence="2">
    <location>
        <begin position="1099"/>
        <end position="1111"/>
    </location>
</feature>
<feature type="region of interest" description="Disordered" evidence="2">
    <location>
        <begin position="451"/>
        <end position="481"/>
    </location>
</feature>
<feature type="region of interest" description="Disordered" evidence="2">
    <location>
        <begin position="1098"/>
        <end position="1124"/>
    </location>
</feature>
<feature type="region of interest" description="Disordered" evidence="2">
    <location>
        <begin position="270"/>
        <end position="298"/>
    </location>
</feature>
<feature type="coiled-coil region" evidence="1">
    <location>
        <begin position="681"/>
        <end position="715"/>
    </location>
</feature>
<evidence type="ECO:0000313" key="3">
    <source>
        <dbReference type="EMBL" id="KAF2895597.1"/>
    </source>
</evidence>
<feature type="compositionally biased region" description="Polar residues" evidence="2">
    <location>
        <begin position="287"/>
        <end position="296"/>
    </location>
</feature>
<feature type="compositionally biased region" description="Basic and acidic residues" evidence="2">
    <location>
        <begin position="354"/>
        <end position="385"/>
    </location>
</feature>
<dbReference type="EMBL" id="VTPC01005777">
    <property type="protein sequence ID" value="KAF2895597.1"/>
    <property type="molecule type" value="Genomic_DNA"/>
</dbReference>
<feature type="region of interest" description="Disordered" evidence="2">
    <location>
        <begin position="1611"/>
        <end position="1643"/>
    </location>
</feature>
<dbReference type="Proteomes" id="UP000801492">
    <property type="component" value="Unassembled WGS sequence"/>
</dbReference>
<feature type="region of interest" description="Disordered" evidence="2">
    <location>
        <begin position="513"/>
        <end position="534"/>
    </location>
</feature>
<organism evidence="3 4">
    <name type="scientific">Ignelater luminosus</name>
    <name type="common">Cucubano</name>
    <name type="synonym">Pyrophorus luminosus</name>
    <dbReference type="NCBI Taxonomy" id="2038154"/>
    <lineage>
        <taxon>Eukaryota</taxon>
        <taxon>Metazoa</taxon>
        <taxon>Ecdysozoa</taxon>
        <taxon>Arthropoda</taxon>
        <taxon>Hexapoda</taxon>
        <taxon>Insecta</taxon>
        <taxon>Pterygota</taxon>
        <taxon>Neoptera</taxon>
        <taxon>Endopterygota</taxon>
        <taxon>Coleoptera</taxon>
        <taxon>Polyphaga</taxon>
        <taxon>Elateriformia</taxon>
        <taxon>Elateroidea</taxon>
        <taxon>Elateridae</taxon>
        <taxon>Agrypninae</taxon>
        <taxon>Pyrophorini</taxon>
        <taxon>Ignelater</taxon>
    </lineage>
</organism>
<feature type="region of interest" description="Disordered" evidence="2">
    <location>
        <begin position="1268"/>
        <end position="1303"/>
    </location>
</feature>
<feature type="coiled-coil region" evidence="1">
    <location>
        <begin position="98"/>
        <end position="125"/>
    </location>
</feature>
<feature type="compositionally biased region" description="Polar residues" evidence="2">
    <location>
        <begin position="660"/>
        <end position="670"/>
    </location>
</feature>
<feature type="compositionally biased region" description="Basic residues" evidence="2">
    <location>
        <begin position="173"/>
        <end position="189"/>
    </location>
</feature>
<feature type="compositionally biased region" description="Basic and acidic residues" evidence="2">
    <location>
        <begin position="525"/>
        <end position="534"/>
    </location>
</feature>
<keyword evidence="4" id="KW-1185">Reference proteome</keyword>
<accession>A0A8K0D3M7</accession>
<proteinExistence type="predicted"/>
<feature type="region of interest" description="Disordered" evidence="2">
    <location>
        <begin position="642"/>
        <end position="681"/>
    </location>
</feature>
<evidence type="ECO:0000313" key="4">
    <source>
        <dbReference type="Proteomes" id="UP000801492"/>
    </source>
</evidence>
<feature type="compositionally biased region" description="Basic residues" evidence="2">
    <location>
        <begin position="393"/>
        <end position="402"/>
    </location>
</feature>
<evidence type="ECO:0000256" key="1">
    <source>
        <dbReference type="SAM" id="Coils"/>
    </source>
</evidence>
<feature type="compositionally biased region" description="Basic residues" evidence="2">
    <location>
        <begin position="12"/>
        <end position="25"/>
    </location>
</feature>
<feature type="compositionally biased region" description="Basic and acidic residues" evidence="2">
    <location>
        <begin position="938"/>
        <end position="947"/>
    </location>
</feature>
<feature type="region of interest" description="Disordered" evidence="2">
    <location>
        <begin position="1"/>
        <end position="48"/>
    </location>
</feature>
<reference evidence="3" key="1">
    <citation type="submission" date="2019-08" db="EMBL/GenBank/DDBJ databases">
        <title>The genome of the North American firefly Photinus pyralis.</title>
        <authorList>
            <consortium name="Photinus pyralis genome working group"/>
            <person name="Fallon T.R."/>
            <person name="Sander Lower S.E."/>
            <person name="Weng J.-K."/>
        </authorList>
    </citation>
    <scope>NUCLEOTIDE SEQUENCE</scope>
    <source>
        <strain evidence="3">TRF0915ILg1</strain>
        <tissue evidence="3">Whole body</tissue>
    </source>
</reference>
<feature type="compositionally biased region" description="Low complexity" evidence="2">
    <location>
        <begin position="1627"/>
        <end position="1643"/>
    </location>
</feature>
<feature type="region of interest" description="Disordered" evidence="2">
    <location>
        <begin position="583"/>
        <end position="626"/>
    </location>
</feature>
<feature type="compositionally biased region" description="Basic and acidic residues" evidence="2">
    <location>
        <begin position="671"/>
        <end position="681"/>
    </location>
</feature>
<name>A0A8K0D3M7_IGNLU</name>
<protein>
    <submittedName>
        <fullName evidence="3">Uncharacterized protein</fullName>
    </submittedName>
</protein>
<gene>
    <name evidence="3" type="ORF">ILUMI_10574</name>
</gene>
<feature type="compositionally biased region" description="Pro residues" evidence="2">
    <location>
        <begin position="1279"/>
        <end position="1289"/>
    </location>
</feature>
<feature type="compositionally biased region" description="Basic and acidic residues" evidence="2">
    <location>
        <begin position="642"/>
        <end position="653"/>
    </location>
</feature>
<feature type="region of interest" description="Disordered" evidence="2">
    <location>
        <begin position="1322"/>
        <end position="1345"/>
    </location>
</feature>